<dbReference type="KEGG" id="lmes:AB8B23_00340"/>
<evidence type="ECO:0000313" key="10">
    <source>
        <dbReference type="EMBL" id="XDU64675.1"/>
    </source>
</evidence>
<evidence type="ECO:0000256" key="5">
    <source>
        <dbReference type="ARBA" id="ARBA00022985"/>
    </source>
</evidence>
<dbReference type="GO" id="GO:0009103">
    <property type="term" value="P:lipopolysaccharide biosynthetic process"/>
    <property type="evidence" value="ECO:0007669"/>
    <property type="project" value="UniProtKB-KW"/>
</dbReference>
<dbReference type="GO" id="GO:0016757">
    <property type="term" value="F:glycosyltransferase activity"/>
    <property type="evidence" value="ECO:0007669"/>
    <property type="project" value="UniProtKB-KW"/>
</dbReference>
<dbReference type="AlphaFoldDB" id="A0AB39VAG8"/>
<keyword evidence="2 10" id="KW-0328">Glycosyltransferase</keyword>
<dbReference type="EC" id="2.4.-.-" evidence="10"/>
<reference evidence="10" key="1">
    <citation type="submission" date="2024-07" db="EMBL/GenBank/DDBJ databases">
        <authorList>
            <person name="Li X.-J."/>
            <person name="Wang X."/>
        </authorList>
    </citation>
    <scope>NUCLEOTIDE SEQUENCE</scope>
    <source>
        <strain evidence="10">HSP-342</strain>
    </source>
</reference>
<evidence type="ECO:0000256" key="2">
    <source>
        <dbReference type="ARBA" id="ARBA00022676"/>
    </source>
</evidence>
<keyword evidence="6 8" id="KW-1133">Transmembrane helix</keyword>
<accession>A0AB39VAG8</accession>
<name>A0AB39VAG8_9FUSO</name>
<feature type="domain" description="Glycosyltransferase 2-like" evidence="9">
    <location>
        <begin position="5"/>
        <end position="167"/>
    </location>
</feature>
<dbReference type="RefSeq" id="WP_369712968.1">
    <property type="nucleotide sequence ID" value="NZ_CP165646.1"/>
</dbReference>
<dbReference type="GO" id="GO:0005886">
    <property type="term" value="C:plasma membrane"/>
    <property type="evidence" value="ECO:0007669"/>
    <property type="project" value="TreeGrafter"/>
</dbReference>
<gene>
    <name evidence="10" type="ORF">AB8B23_00340</name>
</gene>
<evidence type="ECO:0000256" key="4">
    <source>
        <dbReference type="ARBA" id="ARBA00022692"/>
    </source>
</evidence>
<feature type="transmembrane region" description="Helical" evidence="8">
    <location>
        <begin position="228"/>
        <end position="249"/>
    </location>
</feature>
<dbReference type="InterPro" id="IPR001173">
    <property type="entry name" value="Glyco_trans_2-like"/>
</dbReference>
<evidence type="ECO:0000256" key="8">
    <source>
        <dbReference type="SAM" id="Phobius"/>
    </source>
</evidence>
<dbReference type="Gene3D" id="3.90.550.10">
    <property type="entry name" value="Spore Coat Polysaccharide Biosynthesis Protein SpsA, Chain A"/>
    <property type="match status" value="1"/>
</dbReference>
<keyword evidence="1" id="KW-1003">Cell membrane</keyword>
<dbReference type="PANTHER" id="PTHR48090">
    <property type="entry name" value="UNDECAPRENYL-PHOSPHATE 4-DEOXY-4-FORMAMIDO-L-ARABINOSE TRANSFERASE-RELATED"/>
    <property type="match status" value="1"/>
</dbReference>
<feature type="transmembrane region" description="Helical" evidence="8">
    <location>
        <begin position="261"/>
        <end position="287"/>
    </location>
</feature>
<keyword evidence="5" id="KW-0448">Lipopolysaccharide biosynthesis</keyword>
<organism evidence="10">
    <name type="scientific">Leptotrichia mesophila</name>
    <dbReference type="NCBI Taxonomy" id="3239303"/>
    <lineage>
        <taxon>Bacteria</taxon>
        <taxon>Fusobacteriati</taxon>
        <taxon>Fusobacteriota</taxon>
        <taxon>Fusobacteriia</taxon>
        <taxon>Fusobacteriales</taxon>
        <taxon>Leptotrichiaceae</taxon>
        <taxon>Leptotrichia</taxon>
    </lineage>
</organism>
<evidence type="ECO:0000256" key="7">
    <source>
        <dbReference type="ARBA" id="ARBA00023136"/>
    </source>
</evidence>
<dbReference type="CDD" id="cd04187">
    <property type="entry name" value="DPM1_like_bac"/>
    <property type="match status" value="1"/>
</dbReference>
<evidence type="ECO:0000256" key="3">
    <source>
        <dbReference type="ARBA" id="ARBA00022679"/>
    </source>
</evidence>
<keyword evidence="4 8" id="KW-0812">Transmembrane</keyword>
<dbReference type="EMBL" id="CP165646">
    <property type="protein sequence ID" value="XDU64675.1"/>
    <property type="molecule type" value="Genomic_DNA"/>
</dbReference>
<keyword evidence="7 8" id="KW-0472">Membrane</keyword>
<dbReference type="InterPro" id="IPR029044">
    <property type="entry name" value="Nucleotide-diphossugar_trans"/>
</dbReference>
<sequence>MKKLSVIIPVYFNEMNIPKLYEKLMEVLKNNRFCYEIIFVDDGSQDNSYLELLKVREKDKNIKILKLSKNYGSHTAILAGMSHITGDCVTVLSADLQDPPEIIEKMFEKWLEGNKVVLAVRESREESFLQTFISNTYYKLMQRFALKNMPKGGFDCFLIDKQVCKKVAEMKEKNTSIMGQILWCGFKTEKIYYTRREREEGKSRWTLSKKIKLFVDSFLSFSYFPIRFMSFLGFIFAIFGFFGIIYLIFNKLFNNISIKGWTSMIAIVLIVSGVQMLITSIIGEYVWRILDEVKNRPNYIIEEEVGFDEK</sequence>
<protein>
    <submittedName>
        <fullName evidence="10">Glycosyltransferase family 2 protein</fullName>
        <ecNumber evidence="10">2.4.-.-</ecNumber>
    </submittedName>
</protein>
<proteinExistence type="predicted"/>
<dbReference type="InterPro" id="IPR050256">
    <property type="entry name" value="Glycosyltransferase_2"/>
</dbReference>
<evidence type="ECO:0000256" key="1">
    <source>
        <dbReference type="ARBA" id="ARBA00022475"/>
    </source>
</evidence>
<evidence type="ECO:0000256" key="6">
    <source>
        <dbReference type="ARBA" id="ARBA00022989"/>
    </source>
</evidence>
<keyword evidence="3 10" id="KW-0808">Transferase</keyword>
<dbReference type="SUPFAM" id="SSF53448">
    <property type="entry name" value="Nucleotide-diphospho-sugar transferases"/>
    <property type="match status" value="1"/>
</dbReference>
<evidence type="ECO:0000259" key="9">
    <source>
        <dbReference type="Pfam" id="PF00535"/>
    </source>
</evidence>
<dbReference type="PANTHER" id="PTHR48090:SF3">
    <property type="entry name" value="UNDECAPRENYL-PHOSPHATE 4-DEOXY-4-FORMAMIDO-L-ARABINOSE TRANSFERASE"/>
    <property type="match status" value="1"/>
</dbReference>
<dbReference type="Pfam" id="PF00535">
    <property type="entry name" value="Glycos_transf_2"/>
    <property type="match status" value="1"/>
</dbReference>